<feature type="compositionally biased region" description="Low complexity" evidence="4">
    <location>
        <begin position="13"/>
        <end position="27"/>
    </location>
</feature>
<dbReference type="AlphaFoldDB" id="A0AB34JYN4"/>
<name>A0AB34JYN4_PRYPA</name>
<feature type="region of interest" description="Disordered" evidence="4">
    <location>
        <begin position="1"/>
        <end position="39"/>
    </location>
</feature>
<feature type="compositionally biased region" description="Polar residues" evidence="4">
    <location>
        <begin position="154"/>
        <end position="166"/>
    </location>
</feature>
<evidence type="ECO:0000259" key="5">
    <source>
        <dbReference type="PROSITE" id="PS50013"/>
    </source>
</evidence>
<dbReference type="Gene3D" id="2.40.50.40">
    <property type="match status" value="1"/>
</dbReference>
<dbReference type="PANTHER" id="PTHR22812">
    <property type="entry name" value="CHROMOBOX PROTEIN"/>
    <property type="match status" value="1"/>
</dbReference>
<evidence type="ECO:0000256" key="2">
    <source>
        <dbReference type="ARBA" id="ARBA00023242"/>
    </source>
</evidence>
<dbReference type="InterPro" id="IPR051219">
    <property type="entry name" value="Heterochromatin_chromo-domain"/>
</dbReference>
<comment type="caution">
    <text evidence="6">The sequence shown here is derived from an EMBL/GenBank/DDBJ whole genome shotgun (WGS) entry which is preliminary data.</text>
</comment>
<dbReference type="Pfam" id="PF00385">
    <property type="entry name" value="Chromo"/>
    <property type="match status" value="1"/>
</dbReference>
<dbReference type="PROSITE" id="PS50013">
    <property type="entry name" value="CHROMO_2"/>
    <property type="match status" value="1"/>
</dbReference>
<dbReference type="EMBL" id="JBGBPQ010000003">
    <property type="protein sequence ID" value="KAL1527010.1"/>
    <property type="molecule type" value="Genomic_DNA"/>
</dbReference>
<evidence type="ECO:0000256" key="1">
    <source>
        <dbReference type="ARBA" id="ARBA00004123"/>
    </source>
</evidence>
<evidence type="ECO:0000256" key="4">
    <source>
        <dbReference type="SAM" id="MobiDB-lite"/>
    </source>
</evidence>
<dbReference type="CDD" id="cd00024">
    <property type="entry name" value="CD_CSD"/>
    <property type="match status" value="1"/>
</dbReference>
<evidence type="ECO:0000256" key="3">
    <source>
        <dbReference type="SAM" id="Coils"/>
    </source>
</evidence>
<protein>
    <recommendedName>
        <fullName evidence="5">Chromo domain-containing protein</fullName>
    </recommendedName>
</protein>
<keyword evidence="2" id="KW-0539">Nucleus</keyword>
<gene>
    <name evidence="6" type="ORF">AB1Y20_015698</name>
</gene>
<organism evidence="6 7">
    <name type="scientific">Prymnesium parvum</name>
    <name type="common">Toxic golden alga</name>
    <dbReference type="NCBI Taxonomy" id="97485"/>
    <lineage>
        <taxon>Eukaryota</taxon>
        <taxon>Haptista</taxon>
        <taxon>Haptophyta</taxon>
        <taxon>Prymnesiophyceae</taxon>
        <taxon>Prymnesiales</taxon>
        <taxon>Prymnesiaceae</taxon>
        <taxon>Prymnesium</taxon>
    </lineage>
</organism>
<feature type="coiled-coil region" evidence="3">
    <location>
        <begin position="121"/>
        <end position="148"/>
    </location>
</feature>
<comment type="subcellular location">
    <subcellularLocation>
        <location evidence="1">Nucleus</location>
    </subcellularLocation>
</comment>
<reference evidence="6 7" key="1">
    <citation type="journal article" date="2024" name="Science">
        <title>Giant polyketide synthase enzymes in the biosynthesis of giant marine polyether toxins.</title>
        <authorList>
            <person name="Fallon T.R."/>
            <person name="Shende V.V."/>
            <person name="Wierzbicki I.H."/>
            <person name="Pendleton A.L."/>
            <person name="Watervoot N.F."/>
            <person name="Auber R.P."/>
            <person name="Gonzalez D.J."/>
            <person name="Wisecaver J.H."/>
            <person name="Moore B.S."/>
        </authorList>
    </citation>
    <scope>NUCLEOTIDE SEQUENCE [LARGE SCALE GENOMIC DNA]</scope>
    <source>
        <strain evidence="6 7">12B1</strain>
    </source>
</reference>
<dbReference type="InterPro" id="IPR023780">
    <property type="entry name" value="Chromo_domain"/>
</dbReference>
<keyword evidence="7" id="KW-1185">Reference proteome</keyword>
<evidence type="ECO:0000313" key="7">
    <source>
        <dbReference type="Proteomes" id="UP001515480"/>
    </source>
</evidence>
<feature type="domain" description="Chromo" evidence="5">
    <location>
        <begin position="58"/>
        <end position="117"/>
    </location>
</feature>
<evidence type="ECO:0000313" key="6">
    <source>
        <dbReference type="EMBL" id="KAL1527010.1"/>
    </source>
</evidence>
<dbReference type="GO" id="GO:0005634">
    <property type="term" value="C:nucleus"/>
    <property type="evidence" value="ECO:0007669"/>
    <property type="project" value="UniProtKB-SubCell"/>
</dbReference>
<dbReference type="SMART" id="SM00298">
    <property type="entry name" value="CHROMO"/>
    <property type="match status" value="1"/>
</dbReference>
<keyword evidence="3" id="KW-0175">Coiled coil</keyword>
<feature type="region of interest" description="Disordered" evidence="4">
    <location>
        <begin position="154"/>
        <end position="173"/>
    </location>
</feature>
<dbReference type="InterPro" id="IPR016197">
    <property type="entry name" value="Chromo-like_dom_sf"/>
</dbReference>
<sequence length="337" mass="37481">MPPKKRGRPRLVAQAAPAPAASPAPAATTNKRTRPYRTPKTPFEAAEAAVDVDGQPPYKVNFIKNVRFVKGARQYEVVWEGYQENDTTWEPIENLMGCAAEIREYEERREAADKAVNEDIIRKRQEAREAQEREAAEIRERAAEAVLRATNNDGQQVAEQNTQDCQETGEGGTLKKHSKKVGIVWSVFDLTQENPSCKCKTDKGSICGEVPSSAAGTTNYWTHLYTHHRMVWLELKRSEGKLTPAGVAKLEKLFDEMNKGQTTYSSAVGGEFLSAKLPPSVKETMDRITAEWIVDEDQAFNAASTRGFRRMMSAATNGRYDGCGDTTVKQHLTIIIG</sequence>
<dbReference type="Proteomes" id="UP001515480">
    <property type="component" value="Unassembled WGS sequence"/>
</dbReference>
<dbReference type="InterPro" id="IPR000953">
    <property type="entry name" value="Chromo/chromo_shadow_dom"/>
</dbReference>
<dbReference type="SUPFAM" id="SSF54160">
    <property type="entry name" value="Chromo domain-like"/>
    <property type="match status" value="1"/>
</dbReference>
<accession>A0AB34JYN4</accession>
<proteinExistence type="predicted"/>